<dbReference type="EMBL" id="JBBXMP010000179">
    <property type="protein sequence ID" value="KAL0060378.1"/>
    <property type="molecule type" value="Genomic_DNA"/>
</dbReference>
<dbReference type="Gene3D" id="2.130.10.10">
    <property type="entry name" value="YVTN repeat-like/Quinoprotein amine dehydrogenase"/>
    <property type="match status" value="1"/>
</dbReference>
<evidence type="ECO:0000256" key="6">
    <source>
        <dbReference type="PROSITE-ProRule" id="PRU00221"/>
    </source>
</evidence>
<comment type="caution">
    <text evidence="8">The sequence shown here is derived from an EMBL/GenBank/DDBJ whole genome shotgun (WGS) entry which is preliminary data.</text>
</comment>
<feature type="region of interest" description="Disordered" evidence="7">
    <location>
        <begin position="530"/>
        <end position="715"/>
    </location>
</feature>
<evidence type="ECO:0000256" key="7">
    <source>
        <dbReference type="SAM" id="MobiDB-lite"/>
    </source>
</evidence>
<feature type="region of interest" description="Disordered" evidence="7">
    <location>
        <begin position="730"/>
        <end position="903"/>
    </location>
</feature>
<sequence length="934" mass="101152">MNHKSFVGRGGHRIEASKNFWEGSGLKVDSAFTDAAWCHGQYSNKVLTSARNGELLMWDLNKTGSTKYGAGDPTVWLYSAESLSRTSSKGPSKIDSHYGDLRVWDLRDLRKSIIRIHHPTGLRGVAFSPVVFQPLQAAVGLDNGNIFRWDLKIGQRGRLDRIPVAHTGSVTSLDWCSTSGNTSENTGNNYGWIVSGGLDRTVKVWDLTQPGRSHGHISHKPAYTLHTSFPVRRALWRPSYECEIAIVSNADFGAGSNPDMSTPTIPMTGLPSSLQPPSTSTSRKSPNIGLGLDLYNETTASTLTGGTPRTRSYAAVAGSNITPTGSPRITASGSTSGAGDLAEIWDCRRGWIAKWQITGSAVDGGLTDICFGDDPHVVWGQHYSGMFSQIDLRDATRPIDAVQRVAVGWEAGGGLTFVAGRKEDDEVPYDDVKSEERPNENRKSDHKALGDPPFVPVSQNVGSFQSADSMEDTAVFTRLAKEYILEGEDRKEVCAYNAQVAFDAGQYRAAQVWLLVETSLATVLPDLSAENSQSRHQSPGPQSATLSHSVSAPAGISGFNHSHDKDSPGRVSDHSSERVNSPNSYQQRSLSGGRKTFYTPSSSTNTSPRQVLSGLPPTPLSSSSRRFSHLGRRNSIDPASATGIRPPPISRRPSAPRRPSSSTHSASPSTSSLRHVGEGALDDSDSDSGSGSGGEFGCEEGSVGESVVHEEEEPIMLRPLISPALAPIRVSHPSPLSRVTSQQWSQVEDGGGTDGKDDAEDEASPSPRSTDSEGDPASKWKRSASSRRSSSARIKTRSRSSTMVSVQTMTSKKSTRSILRHDSSTSIKTVTALTADMMREPEDQLAGARLKSDETTQELRSAKPKHNREKSLAISELVLNGEEESRAQKAKVESRESSLSHRQQLSILEEEERYREIVWSSLRESIDVFADEVS</sequence>
<dbReference type="InterPro" id="IPR019775">
    <property type="entry name" value="WD40_repeat_CS"/>
</dbReference>
<dbReference type="SMART" id="SM00320">
    <property type="entry name" value="WD40"/>
    <property type="match status" value="3"/>
</dbReference>
<feature type="compositionally biased region" description="Basic and acidic residues" evidence="7">
    <location>
        <begin position="426"/>
        <end position="449"/>
    </location>
</feature>
<feature type="compositionally biased region" description="Low complexity" evidence="7">
    <location>
        <begin position="612"/>
        <end position="625"/>
    </location>
</feature>
<keyword evidence="9" id="KW-1185">Reference proteome</keyword>
<feature type="repeat" description="WD" evidence="6">
    <location>
        <begin position="193"/>
        <end position="207"/>
    </location>
</feature>
<feature type="compositionally biased region" description="Polar residues" evidence="7">
    <location>
        <begin position="737"/>
        <end position="746"/>
    </location>
</feature>
<evidence type="ECO:0000313" key="9">
    <source>
        <dbReference type="Proteomes" id="UP001437256"/>
    </source>
</evidence>
<feature type="compositionally biased region" description="Low complexity" evidence="7">
    <location>
        <begin position="786"/>
        <end position="811"/>
    </location>
</feature>
<keyword evidence="1 6" id="KW-0853">WD repeat</keyword>
<keyword evidence="3" id="KW-0677">Repeat</keyword>
<accession>A0ABR2ZI23</accession>
<dbReference type="PROSITE" id="PS50082">
    <property type="entry name" value="WD_REPEATS_2"/>
    <property type="match status" value="1"/>
</dbReference>
<protein>
    <submittedName>
        <fullName evidence="8">SEA (Seh1-associated) complex subunit</fullName>
    </submittedName>
</protein>
<evidence type="ECO:0000256" key="1">
    <source>
        <dbReference type="ARBA" id="ARBA00022574"/>
    </source>
</evidence>
<gene>
    <name evidence="8" type="primary">RTC1</name>
    <name evidence="8" type="ORF">AAF712_012829</name>
</gene>
<feature type="compositionally biased region" description="Polar residues" evidence="7">
    <location>
        <begin position="578"/>
        <end position="590"/>
    </location>
</feature>
<dbReference type="PANTHER" id="PTHR46200:SF1">
    <property type="entry name" value="GATOR COMPLEX PROTEIN WDR24"/>
    <property type="match status" value="1"/>
</dbReference>
<dbReference type="PROSITE" id="PS00678">
    <property type="entry name" value="WD_REPEATS_1"/>
    <property type="match status" value="1"/>
</dbReference>
<feature type="compositionally biased region" description="Polar residues" evidence="7">
    <location>
        <begin position="530"/>
        <end position="550"/>
    </location>
</feature>
<keyword evidence="4" id="KW-0863">Zinc-finger</keyword>
<dbReference type="InterPro" id="IPR015943">
    <property type="entry name" value="WD40/YVTN_repeat-like_dom_sf"/>
</dbReference>
<organism evidence="8 9">
    <name type="scientific">Marasmius tenuissimus</name>
    <dbReference type="NCBI Taxonomy" id="585030"/>
    <lineage>
        <taxon>Eukaryota</taxon>
        <taxon>Fungi</taxon>
        <taxon>Dikarya</taxon>
        <taxon>Basidiomycota</taxon>
        <taxon>Agaricomycotina</taxon>
        <taxon>Agaricomycetes</taxon>
        <taxon>Agaricomycetidae</taxon>
        <taxon>Agaricales</taxon>
        <taxon>Marasmiineae</taxon>
        <taxon>Marasmiaceae</taxon>
        <taxon>Marasmius</taxon>
    </lineage>
</organism>
<reference evidence="8 9" key="1">
    <citation type="submission" date="2024-05" db="EMBL/GenBank/DDBJ databases">
        <title>A draft genome resource for the thread blight pathogen Marasmius tenuissimus strain MS-2.</title>
        <authorList>
            <person name="Yulfo-Soto G.E."/>
            <person name="Baruah I.K."/>
            <person name="Amoako-Attah I."/>
            <person name="Bukari Y."/>
            <person name="Meinhardt L.W."/>
            <person name="Bailey B.A."/>
            <person name="Cohen S.P."/>
        </authorList>
    </citation>
    <scope>NUCLEOTIDE SEQUENCE [LARGE SCALE GENOMIC DNA]</scope>
    <source>
        <strain evidence="8 9">MS-2</strain>
    </source>
</reference>
<dbReference type="InterPro" id="IPR001680">
    <property type="entry name" value="WD40_rpt"/>
</dbReference>
<feature type="compositionally biased region" description="Low complexity" evidence="7">
    <location>
        <begin position="651"/>
        <end position="672"/>
    </location>
</feature>
<feature type="compositionally biased region" description="Basic and acidic residues" evidence="7">
    <location>
        <begin position="883"/>
        <end position="899"/>
    </location>
</feature>
<evidence type="ECO:0000313" key="8">
    <source>
        <dbReference type="EMBL" id="KAL0060378.1"/>
    </source>
</evidence>
<feature type="compositionally biased region" description="Polar residues" evidence="7">
    <location>
        <begin position="598"/>
        <end position="610"/>
    </location>
</feature>
<dbReference type="InterPro" id="IPR037590">
    <property type="entry name" value="WDR24"/>
</dbReference>
<evidence type="ECO:0000256" key="4">
    <source>
        <dbReference type="ARBA" id="ARBA00022771"/>
    </source>
</evidence>
<evidence type="ECO:0000256" key="3">
    <source>
        <dbReference type="ARBA" id="ARBA00022737"/>
    </source>
</evidence>
<evidence type="ECO:0000256" key="2">
    <source>
        <dbReference type="ARBA" id="ARBA00022723"/>
    </source>
</evidence>
<dbReference type="InterPro" id="IPR036322">
    <property type="entry name" value="WD40_repeat_dom_sf"/>
</dbReference>
<name>A0ABR2ZI23_9AGAR</name>
<dbReference type="PANTHER" id="PTHR46200">
    <property type="entry name" value="GATOR COMPLEX PROTEIN WDR24"/>
    <property type="match status" value="1"/>
</dbReference>
<feature type="compositionally biased region" description="Basic and acidic residues" evidence="7">
    <location>
        <begin position="561"/>
        <end position="577"/>
    </location>
</feature>
<keyword evidence="2" id="KW-0479">Metal-binding</keyword>
<feature type="region of interest" description="Disordered" evidence="7">
    <location>
        <begin position="426"/>
        <end position="453"/>
    </location>
</feature>
<evidence type="ECO:0000256" key="5">
    <source>
        <dbReference type="ARBA" id="ARBA00022833"/>
    </source>
</evidence>
<proteinExistence type="predicted"/>
<keyword evidence="5" id="KW-0862">Zinc</keyword>
<dbReference type="SUPFAM" id="SSF50978">
    <property type="entry name" value="WD40 repeat-like"/>
    <property type="match status" value="1"/>
</dbReference>
<dbReference type="Proteomes" id="UP001437256">
    <property type="component" value="Unassembled WGS sequence"/>
</dbReference>